<evidence type="ECO:0000256" key="2">
    <source>
        <dbReference type="ARBA" id="ARBA00022475"/>
    </source>
</evidence>
<evidence type="ECO:0000256" key="7">
    <source>
        <dbReference type="ARBA" id="ARBA00022989"/>
    </source>
</evidence>
<dbReference type="NCBIfam" id="TIGR04265">
    <property type="entry name" value="bac_cardiolipin"/>
    <property type="match status" value="1"/>
</dbReference>
<proteinExistence type="predicted"/>
<keyword evidence="6" id="KW-0677">Repeat</keyword>
<organism evidence="15 16">
    <name type="scientific">Candidatus Cryptobacteroides intestinavium</name>
    <dbReference type="NCBI Taxonomy" id="2840766"/>
    <lineage>
        <taxon>Bacteria</taxon>
        <taxon>Pseudomonadati</taxon>
        <taxon>Bacteroidota</taxon>
        <taxon>Bacteroidia</taxon>
        <taxon>Bacteroidales</taxon>
        <taxon>Candidatus Cryptobacteroides</taxon>
    </lineage>
</organism>
<keyword evidence="11" id="KW-1208">Phospholipid metabolism</keyword>
<dbReference type="Proteomes" id="UP000823661">
    <property type="component" value="Unassembled WGS sequence"/>
</dbReference>
<keyword evidence="9 13" id="KW-0472">Membrane</keyword>
<evidence type="ECO:0000256" key="11">
    <source>
        <dbReference type="ARBA" id="ARBA00023264"/>
    </source>
</evidence>
<evidence type="ECO:0000313" key="15">
    <source>
        <dbReference type="EMBL" id="MBO8451671.1"/>
    </source>
</evidence>
<evidence type="ECO:0000256" key="4">
    <source>
        <dbReference type="ARBA" id="ARBA00022679"/>
    </source>
</evidence>
<dbReference type="GO" id="GO:0008808">
    <property type="term" value="F:cardiolipin synthase activity"/>
    <property type="evidence" value="ECO:0007669"/>
    <property type="project" value="UniProtKB-UniRule"/>
</dbReference>
<dbReference type="PANTHER" id="PTHR21248">
    <property type="entry name" value="CARDIOLIPIN SYNTHASE"/>
    <property type="match status" value="1"/>
</dbReference>
<evidence type="ECO:0000256" key="5">
    <source>
        <dbReference type="ARBA" id="ARBA00022692"/>
    </source>
</evidence>
<evidence type="ECO:0000313" key="16">
    <source>
        <dbReference type="Proteomes" id="UP000823661"/>
    </source>
</evidence>
<keyword evidence="5 13" id="KW-0812">Transmembrane</keyword>
<dbReference type="PROSITE" id="PS50035">
    <property type="entry name" value="PLD"/>
    <property type="match status" value="2"/>
</dbReference>
<name>A0A9D9EP46_9BACT</name>
<dbReference type="SMART" id="SM00155">
    <property type="entry name" value="PLDc"/>
    <property type="match status" value="2"/>
</dbReference>
<keyword evidence="4" id="KW-0808">Transferase</keyword>
<evidence type="ECO:0000256" key="1">
    <source>
        <dbReference type="ARBA" id="ARBA00004651"/>
    </source>
</evidence>
<dbReference type="CDD" id="cd09112">
    <property type="entry name" value="PLDc_CLS_2"/>
    <property type="match status" value="1"/>
</dbReference>
<dbReference type="Pfam" id="PF13396">
    <property type="entry name" value="PLDc_N"/>
    <property type="match status" value="1"/>
</dbReference>
<dbReference type="PANTHER" id="PTHR21248:SF22">
    <property type="entry name" value="PHOSPHOLIPASE D"/>
    <property type="match status" value="1"/>
</dbReference>
<reference evidence="15" key="1">
    <citation type="submission" date="2020-10" db="EMBL/GenBank/DDBJ databases">
        <authorList>
            <person name="Gilroy R."/>
        </authorList>
    </citation>
    <scope>NUCLEOTIDE SEQUENCE</scope>
    <source>
        <strain evidence="15">B1-20833</strain>
    </source>
</reference>
<comment type="caution">
    <text evidence="15">The sequence shown here is derived from an EMBL/GenBank/DDBJ whole genome shotgun (WGS) entry which is preliminary data.</text>
</comment>
<evidence type="ECO:0000256" key="6">
    <source>
        <dbReference type="ARBA" id="ARBA00022737"/>
    </source>
</evidence>
<comment type="subcellular location">
    <subcellularLocation>
        <location evidence="1">Cell membrane</location>
        <topology evidence="1">Multi-pass membrane protein</topology>
    </subcellularLocation>
</comment>
<keyword evidence="3" id="KW-0444">Lipid biosynthesis</keyword>
<evidence type="ECO:0000256" key="12">
    <source>
        <dbReference type="NCBIfam" id="TIGR04265"/>
    </source>
</evidence>
<evidence type="ECO:0000256" key="13">
    <source>
        <dbReference type="SAM" id="Phobius"/>
    </source>
</evidence>
<keyword evidence="8" id="KW-0443">Lipid metabolism</keyword>
<feature type="transmembrane region" description="Helical" evidence="13">
    <location>
        <begin position="6"/>
        <end position="25"/>
    </location>
</feature>
<evidence type="ECO:0000259" key="14">
    <source>
        <dbReference type="PROSITE" id="PS50035"/>
    </source>
</evidence>
<dbReference type="Pfam" id="PF13091">
    <property type="entry name" value="PLDc_2"/>
    <property type="match status" value="2"/>
</dbReference>
<gene>
    <name evidence="15" type="primary">cls</name>
    <name evidence="15" type="ORF">IAC06_02140</name>
</gene>
<accession>A0A9D9EP46</accession>
<feature type="domain" description="PLD phosphodiesterase" evidence="14">
    <location>
        <begin position="393"/>
        <end position="420"/>
    </location>
</feature>
<dbReference type="AlphaFoldDB" id="A0A9D9EP46"/>
<reference evidence="15" key="2">
    <citation type="journal article" date="2021" name="PeerJ">
        <title>Extensive microbial diversity within the chicken gut microbiome revealed by metagenomics and culture.</title>
        <authorList>
            <person name="Gilroy R."/>
            <person name="Ravi A."/>
            <person name="Getino M."/>
            <person name="Pursley I."/>
            <person name="Horton D.L."/>
            <person name="Alikhan N.F."/>
            <person name="Baker D."/>
            <person name="Gharbi K."/>
            <person name="Hall N."/>
            <person name="Watson M."/>
            <person name="Adriaenssens E.M."/>
            <person name="Foster-Nyarko E."/>
            <person name="Jarju S."/>
            <person name="Secka A."/>
            <person name="Antonio M."/>
            <person name="Oren A."/>
            <person name="Chaudhuri R.R."/>
            <person name="La Ragione R."/>
            <person name="Hildebrand F."/>
            <person name="Pallen M.J."/>
        </authorList>
    </citation>
    <scope>NUCLEOTIDE SEQUENCE</scope>
    <source>
        <strain evidence="15">B1-20833</strain>
    </source>
</reference>
<keyword evidence="7 13" id="KW-1133">Transmembrane helix</keyword>
<protein>
    <recommendedName>
        <fullName evidence="12">Cardiolipin synthase</fullName>
        <ecNumber evidence="12">2.7.8.-</ecNumber>
    </recommendedName>
</protein>
<dbReference type="EC" id="2.7.8.-" evidence="12"/>
<dbReference type="GO" id="GO:0005886">
    <property type="term" value="C:plasma membrane"/>
    <property type="evidence" value="ECO:0007669"/>
    <property type="project" value="UniProtKB-SubCell"/>
</dbReference>
<dbReference type="InterPro" id="IPR027379">
    <property type="entry name" value="CLS_N"/>
</dbReference>
<evidence type="ECO:0000256" key="3">
    <source>
        <dbReference type="ARBA" id="ARBA00022516"/>
    </source>
</evidence>
<evidence type="ECO:0000256" key="9">
    <source>
        <dbReference type="ARBA" id="ARBA00023136"/>
    </source>
</evidence>
<feature type="domain" description="PLD phosphodiesterase" evidence="14">
    <location>
        <begin position="220"/>
        <end position="247"/>
    </location>
</feature>
<dbReference type="CDD" id="cd09110">
    <property type="entry name" value="PLDc_CLS_1"/>
    <property type="match status" value="1"/>
</dbReference>
<feature type="transmembrane region" description="Helical" evidence="13">
    <location>
        <begin position="37"/>
        <end position="57"/>
    </location>
</feature>
<evidence type="ECO:0000256" key="8">
    <source>
        <dbReference type="ARBA" id="ARBA00023098"/>
    </source>
</evidence>
<dbReference type="InterPro" id="IPR022924">
    <property type="entry name" value="Cardiolipin_synthase"/>
</dbReference>
<dbReference type="InterPro" id="IPR001736">
    <property type="entry name" value="PLipase_D/transphosphatidylase"/>
</dbReference>
<dbReference type="EMBL" id="JADIMI010000018">
    <property type="protein sequence ID" value="MBO8451671.1"/>
    <property type="molecule type" value="Genomic_DNA"/>
</dbReference>
<sequence>MSQALSIIWSIMLILLICGTVFVILSSNSDSGKKVSWILVVTLLPAVGIILYIVFGLDMRNPAYYLRKHKAFFDTFDRRADPRIKKLLFGKETEKKIREDYRELSRLLTNGNGTTVCEDNRIEVITSGRRKFDALVNDILNARHHIHMEYFYFKKDDGSKRIRELLMKKAREGVKVRFIYENIANIKIAPRYYYEMKKAGVEVVKFTNPKFSLFRLSAQLNYRDHRKIVVIDGNIGYTGGMNISDDYFVKWRDTHLRITGNAVSSLQYSFMNSFISSGGRIDEDFSPYFPEHEAFEEGDRLVQVVPDEPDFRWPVLQMGAAWTVQHTSRYLYIQTPYFVPPEPLLQALKSTALKGADVRIMVPAKADLFFMGPANRAYFQECLEAGIKIYEKTGRFIHSKTIVSDDYLSIIGSANMDNRSLELSYEVNAYIYDENMARMNRDIFLKDQEECRQVTLEEWIHRPWYMKAAQTVMKLFSPLL</sequence>
<dbReference type="GO" id="GO:0032049">
    <property type="term" value="P:cardiolipin biosynthetic process"/>
    <property type="evidence" value="ECO:0007669"/>
    <property type="project" value="UniProtKB-UniRule"/>
</dbReference>
<dbReference type="Gene3D" id="3.30.870.10">
    <property type="entry name" value="Endonuclease Chain A"/>
    <property type="match status" value="2"/>
</dbReference>
<keyword evidence="10" id="KW-0594">Phospholipid biosynthesis</keyword>
<dbReference type="SUPFAM" id="SSF56024">
    <property type="entry name" value="Phospholipase D/nuclease"/>
    <property type="match status" value="2"/>
</dbReference>
<evidence type="ECO:0000256" key="10">
    <source>
        <dbReference type="ARBA" id="ARBA00023209"/>
    </source>
</evidence>
<keyword evidence="2" id="KW-1003">Cell membrane</keyword>
<dbReference type="InterPro" id="IPR025202">
    <property type="entry name" value="PLD-like_dom"/>
</dbReference>